<gene>
    <name evidence="2" type="ORF">ADEAN_000104900</name>
</gene>
<protein>
    <submittedName>
        <fullName evidence="2">Uncharacterized protein</fullName>
    </submittedName>
</protein>
<dbReference type="VEuPathDB" id="TriTrypDB:ADEAN_000104900"/>
<feature type="compositionally biased region" description="Polar residues" evidence="1">
    <location>
        <begin position="1"/>
        <end position="13"/>
    </location>
</feature>
<feature type="region of interest" description="Disordered" evidence="1">
    <location>
        <begin position="1"/>
        <end position="22"/>
    </location>
</feature>
<feature type="compositionally biased region" description="Polar residues" evidence="1">
    <location>
        <begin position="78"/>
        <end position="91"/>
    </location>
</feature>
<evidence type="ECO:0000313" key="2">
    <source>
        <dbReference type="EMBL" id="CAD2213606.1"/>
    </source>
</evidence>
<dbReference type="Proteomes" id="UP000515908">
    <property type="component" value="Chromosome 02"/>
</dbReference>
<organism evidence="2 3">
    <name type="scientific">Angomonas deanei</name>
    <dbReference type="NCBI Taxonomy" id="59799"/>
    <lineage>
        <taxon>Eukaryota</taxon>
        <taxon>Discoba</taxon>
        <taxon>Euglenozoa</taxon>
        <taxon>Kinetoplastea</taxon>
        <taxon>Metakinetoplastina</taxon>
        <taxon>Trypanosomatida</taxon>
        <taxon>Trypanosomatidae</taxon>
        <taxon>Strigomonadinae</taxon>
        <taxon>Angomonas</taxon>
    </lineage>
</organism>
<dbReference type="AlphaFoldDB" id="A0A7G2C1U8"/>
<feature type="region of interest" description="Disordered" evidence="1">
    <location>
        <begin position="77"/>
        <end position="100"/>
    </location>
</feature>
<dbReference type="EMBL" id="LR877146">
    <property type="protein sequence ID" value="CAD2213606.1"/>
    <property type="molecule type" value="Genomic_DNA"/>
</dbReference>
<evidence type="ECO:0000313" key="3">
    <source>
        <dbReference type="Proteomes" id="UP000515908"/>
    </source>
</evidence>
<name>A0A7G2C1U8_9TRYP</name>
<evidence type="ECO:0000256" key="1">
    <source>
        <dbReference type="SAM" id="MobiDB-lite"/>
    </source>
</evidence>
<accession>A0A7G2C1U8</accession>
<reference evidence="2 3" key="1">
    <citation type="submission" date="2020-08" db="EMBL/GenBank/DDBJ databases">
        <authorList>
            <person name="Newling K."/>
            <person name="Davey J."/>
            <person name="Forrester S."/>
        </authorList>
    </citation>
    <scope>NUCLEOTIDE SEQUENCE [LARGE SCALE GENOMIC DNA]</scope>
    <source>
        <strain evidence="3">Crithidia deanei Carvalho (ATCC PRA-265)</strain>
    </source>
</reference>
<sequence>MSMLSGSDYSLPTTPHAHSVTSPGDSTVFKDLIFSVNSTDLRGSGSRDKNELAAEFTTPQVAKADEAFQQLFLMNGKNGATNASSNESPNGPNDYHLPACFNTSTASPESSFGDLASLHSVGEHQMADRAPAIKRKRWVSFKMD</sequence>
<proteinExistence type="predicted"/>
<keyword evidence="3" id="KW-1185">Reference proteome</keyword>